<dbReference type="AlphaFoldDB" id="A0A0G3I5U7"/>
<dbReference type="InterPro" id="IPR036615">
    <property type="entry name" value="Mur_ligase_C_dom_sf"/>
</dbReference>
<dbReference type="PATRIC" id="fig|1277257.4.peg.1121"/>
<keyword evidence="1" id="KW-0436">Ligase</keyword>
<evidence type="ECO:0000313" key="1">
    <source>
        <dbReference type="EMBL" id="AKK20640.1"/>
    </source>
</evidence>
<protein>
    <submittedName>
        <fullName evidence="1">UDP-N-acetylmuramoylalanyl-D-glutamyl-2, 6-diaminopimelate/D-alanyl-D-alanyl ligase</fullName>
    </submittedName>
</protein>
<accession>A0A0G3I5U7</accession>
<dbReference type="STRING" id="1277257.G293_05145"/>
<keyword evidence="2" id="KW-1185">Reference proteome</keyword>
<dbReference type="EMBL" id="CP004021">
    <property type="protein sequence ID" value="AKK20640.1"/>
    <property type="molecule type" value="Genomic_DNA"/>
</dbReference>
<dbReference type="KEGG" id="lau:G293_05145"/>
<reference evidence="1 2" key="1">
    <citation type="journal article" date="2015" name="Genome Announc.">
        <title>Complete Genome Sequence of 'Candidatus Liberibacter africanus,' a Bacterium Associated with Citrus Huanglongbing.</title>
        <authorList>
            <person name="Lin H."/>
            <person name="Pietersen G."/>
            <person name="Han C."/>
            <person name="Read D.A."/>
            <person name="Lou B."/>
            <person name="Gupta G."/>
            <person name="Civerolo E.L."/>
        </authorList>
    </citation>
    <scope>NUCLEOTIDE SEQUENCE [LARGE SCALE GENOMIC DNA]</scope>
    <source>
        <strain evidence="1 2">PTSAPSY</strain>
    </source>
</reference>
<sequence>MFEMGEQSKYFHIDLTKVLSLYNISHIWLHGTHILALKDVLSHNIHVHYSKTIEDFFLFIQASLIDGDVIVVKSSYSCGFHRLVKLLLEEFSVIS</sequence>
<evidence type="ECO:0000313" key="2">
    <source>
        <dbReference type="Proteomes" id="UP000035503"/>
    </source>
</evidence>
<dbReference type="SUPFAM" id="SSF53244">
    <property type="entry name" value="MurD-like peptide ligases, peptide-binding domain"/>
    <property type="match status" value="1"/>
</dbReference>
<proteinExistence type="predicted"/>
<dbReference type="Gene3D" id="3.90.190.20">
    <property type="entry name" value="Mur ligase, C-terminal domain"/>
    <property type="match status" value="1"/>
</dbReference>
<dbReference type="Proteomes" id="UP000035503">
    <property type="component" value="Chromosome"/>
</dbReference>
<organism evidence="1 2">
    <name type="scientific">Candidatus Liberibacter africanus PTSAPSY</name>
    <dbReference type="NCBI Taxonomy" id="1277257"/>
    <lineage>
        <taxon>Bacteria</taxon>
        <taxon>Pseudomonadati</taxon>
        <taxon>Pseudomonadota</taxon>
        <taxon>Alphaproteobacteria</taxon>
        <taxon>Hyphomicrobiales</taxon>
        <taxon>Rhizobiaceae</taxon>
        <taxon>Liberibacter</taxon>
    </lineage>
</organism>
<gene>
    <name evidence="1" type="ORF">G293_05145</name>
</gene>
<dbReference type="GO" id="GO:0016881">
    <property type="term" value="F:acid-amino acid ligase activity"/>
    <property type="evidence" value="ECO:0007669"/>
    <property type="project" value="InterPro"/>
</dbReference>
<name>A0A0G3I5U7_LIBAF</name>